<accession>A0ABV6JPG3</accession>
<comment type="caution">
    <text evidence="6">The sequence shown here is derived from an EMBL/GenBank/DDBJ whole genome shotgun (WGS) entry which is preliminary data.</text>
</comment>
<name>A0ABV6JPG3_9BACL</name>
<dbReference type="PROSITE" id="PS51077">
    <property type="entry name" value="HTH_ICLR"/>
    <property type="match status" value="1"/>
</dbReference>
<evidence type="ECO:0000259" key="4">
    <source>
        <dbReference type="PROSITE" id="PS51077"/>
    </source>
</evidence>
<sequence length="267" mass="29430">MELTKKYNVPALDKAISLIETLSARGEPIGVSELCKLADMPKTSVFFILNTLEQHRYIAKTADGKYELGNSFIHIGLSLLHKLDIRSVARPYMDKLLQETGFCVHLAVLDDGQAMYVEKVDNHSFVKFSTYIGQRQALHASGVGKAIAANIPLTLLNKIVQENGLPARTENTITRWKDFKEALEAIRTQGYAVEDEEGESGIRCIGSAILDHHGQLKAAISITALRADLPIHDIPVIGHKVQQTALEISRQFGYPEPVEPASGESDK</sequence>
<dbReference type="EMBL" id="JBHLVF010000064">
    <property type="protein sequence ID" value="MFC0396700.1"/>
    <property type="molecule type" value="Genomic_DNA"/>
</dbReference>
<protein>
    <submittedName>
        <fullName evidence="6">IclR family transcriptional regulator</fullName>
    </submittedName>
</protein>
<dbReference type="InterPro" id="IPR050707">
    <property type="entry name" value="HTH_MetabolicPath_Reg"/>
</dbReference>
<keyword evidence="7" id="KW-1185">Reference proteome</keyword>
<dbReference type="PANTHER" id="PTHR30136">
    <property type="entry name" value="HELIX-TURN-HELIX TRANSCRIPTIONAL REGULATOR, ICLR FAMILY"/>
    <property type="match status" value="1"/>
</dbReference>
<evidence type="ECO:0000256" key="1">
    <source>
        <dbReference type="ARBA" id="ARBA00023015"/>
    </source>
</evidence>
<evidence type="ECO:0000313" key="7">
    <source>
        <dbReference type="Proteomes" id="UP001589818"/>
    </source>
</evidence>
<dbReference type="SUPFAM" id="SSF55781">
    <property type="entry name" value="GAF domain-like"/>
    <property type="match status" value="1"/>
</dbReference>
<dbReference type="Proteomes" id="UP001589818">
    <property type="component" value="Unassembled WGS sequence"/>
</dbReference>
<dbReference type="PROSITE" id="PS51078">
    <property type="entry name" value="ICLR_ED"/>
    <property type="match status" value="1"/>
</dbReference>
<dbReference type="InterPro" id="IPR036388">
    <property type="entry name" value="WH-like_DNA-bd_sf"/>
</dbReference>
<organism evidence="6 7">
    <name type="scientific">Paenibacillus mendelii</name>
    <dbReference type="NCBI Taxonomy" id="206163"/>
    <lineage>
        <taxon>Bacteria</taxon>
        <taxon>Bacillati</taxon>
        <taxon>Bacillota</taxon>
        <taxon>Bacilli</taxon>
        <taxon>Bacillales</taxon>
        <taxon>Paenibacillaceae</taxon>
        <taxon>Paenibacillus</taxon>
    </lineage>
</organism>
<dbReference type="InterPro" id="IPR014757">
    <property type="entry name" value="Tscrpt_reg_IclR_C"/>
</dbReference>
<gene>
    <name evidence="6" type="ORF">ACFFJ8_35790</name>
</gene>
<dbReference type="PANTHER" id="PTHR30136:SF24">
    <property type="entry name" value="HTH-TYPE TRANSCRIPTIONAL REPRESSOR ALLR"/>
    <property type="match status" value="1"/>
</dbReference>
<evidence type="ECO:0000256" key="3">
    <source>
        <dbReference type="ARBA" id="ARBA00023163"/>
    </source>
</evidence>
<dbReference type="Pfam" id="PF01614">
    <property type="entry name" value="IclR_C"/>
    <property type="match status" value="1"/>
</dbReference>
<keyword evidence="3" id="KW-0804">Transcription</keyword>
<dbReference type="InterPro" id="IPR029016">
    <property type="entry name" value="GAF-like_dom_sf"/>
</dbReference>
<keyword evidence="2" id="KW-0238">DNA-binding</keyword>
<dbReference type="InterPro" id="IPR036390">
    <property type="entry name" value="WH_DNA-bd_sf"/>
</dbReference>
<proteinExistence type="predicted"/>
<dbReference type="SMART" id="SM00346">
    <property type="entry name" value="HTH_ICLR"/>
    <property type="match status" value="1"/>
</dbReference>
<evidence type="ECO:0000256" key="2">
    <source>
        <dbReference type="ARBA" id="ARBA00023125"/>
    </source>
</evidence>
<feature type="domain" description="IclR-ED" evidence="5">
    <location>
        <begin position="71"/>
        <end position="254"/>
    </location>
</feature>
<dbReference type="Gene3D" id="3.30.450.40">
    <property type="match status" value="1"/>
</dbReference>
<evidence type="ECO:0000313" key="6">
    <source>
        <dbReference type="EMBL" id="MFC0396700.1"/>
    </source>
</evidence>
<dbReference type="InterPro" id="IPR005471">
    <property type="entry name" value="Tscrpt_reg_IclR_N"/>
</dbReference>
<dbReference type="Gene3D" id="1.10.10.10">
    <property type="entry name" value="Winged helix-like DNA-binding domain superfamily/Winged helix DNA-binding domain"/>
    <property type="match status" value="1"/>
</dbReference>
<feature type="domain" description="HTH iclR-type" evidence="4">
    <location>
        <begin position="9"/>
        <end position="70"/>
    </location>
</feature>
<reference evidence="6 7" key="1">
    <citation type="submission" date="2024-09" db="EMBL/GenBank/DDBJ databases">
        <authorList>
            <person name="Sun Q."/>
            <person name="Mori K."/>
        </authorList>
    </citation>
    <scope>NUCLEOTIDE SEQUENCE [LARGE SCALE GENOMIC DNA]</scope>
    <source>
        <strain evidence="6 7">CCM 4839</strain>
    </source>
</reference>
<dbReference type="SUPFAM" id="SSF46785">
    <property type="entry name" value="Winged helix' DNA-binding domain"/>
    <property type="match status" value="1"/>
</dbReference>
<evidence type="ECO:0000259" key="5">
    <source>
        <dbReference type="PROSITE" id="PS51078"/>
    </source>
</evidence>
<dbReference type="RefSeq" id="WP_204821371.1">
    <property type="nucleotide sequence ID" value="NZ_JANHOF010000012.1"/>
</dbReference>
<keyword evidence="1" id="KW-0805">Transcription regulation</keyword>
<dbReference type="Pfam" id="PF09339">
    <property type="entry name" value="HTH_IclR"/>
    <property type="match status" value="1"/>
</dbReference>